<organism evidence="2">
    <name type="scientific">marine sediment metagenome</name>
    <dbReference type="NCBI Taxonomy" id="412755"/>
    <lineage>
        <taxon>unclassified sequences</taxon>
        <taxon>metagenomes</taxon>
        <taxon>ecological metagenomes</taxon>
    </lineage>
</organism>
<dbReference type="InterPro" id="IPR011051">
    <property type="entry name" value="RmlC_Cupin_sf"/>
</dbReference>
<dbReference type="AlphaFoldDB" id="X0X4M9"/>
<feature type="domain" description="ChrR-like cupin" evidence="1">
    <location>
        <begin position="32"/>
        <end position="130"/>
    </location>
</feature>
<dbReference type="InterPro" id="IPR014710">
    <property type="entry name" value="RmlC-like_jellyroll"/>
</dbReference>
<protein>
    <recommendedName>
        <fullName evidence="1">ChrR-like cupin domain-containing protein</fullName>
    </recommendedName>
</protein>
<sequence length="172" mass="19443">MPVNVFANFEDGLEPSARQRDHFITDLDFDDERLWVPYGETAWFQPCRFDVTTGGFTAVLKALPGTVVPKHYHVSTVQGWTLQGSWRYREHDWIATAGTFIFEPAGESHTLVIPEDATEPAIILFVVSGALIYTDDEGNFAAYEDGFTMLELARAHYREQGLDVSRLDALIR</sequence>
<comment type="caution">
    <text evidence="2">The sequence shown here is derived from an EMBL/GenBank/DDBJ whole genome shotgun (WGS) entry which is preliminary data.</text>
</comment>
<name>X0X4M9_9ZZZZ</name>
<evidence type="ECO:0000259" key="1">
    <source>
        <dbReference type="Pfam" id="PF12973"/>
    </source>
</evidence>
<gene>
    <name evidence="2" type="ORF">S01H1_61921</name>
</gene>
<dbReference type="InterPro" id="IPR025979">
    <property type="entry name" value="ChrR-like_cupin_dom"/>
</dbReference>
<dbReference type="Gene3D" id="2.60.120.10">
    <property type="entry name" value="Jelly Rolls"/>
    <property type="match status" value="1"/>
</dbReference>
<dbReference type="Pfam" id="PF12973">
    <property type="entry name" value="Cupin_7"/>
    <property type="match status" value="1"/>
</dbReference>
<dbReference type="SUPFAM" id="SSF51182">
    <property type="entry name" value="RmlC-like cupins"/>
    <property type="match status" value="1"/>
</dbReference>
<evidence type="ECO:0000313" key="2">
    <source>
        <dbReference type="EMBL" id="GAG37950.1"/>
    </source>
</evidence>
<dbReference type="EMBL" id="BARS01040644">
    <property type="protein sequence ID" value="GAG37950.1"/>
    <property type="molecule type" value="Genomic_DNA"/>
</dbReference>
<dbReference type="CDD" id="cd20302">
    <property type="entry name" value="cupin_DAD"/>
    <property type="match status" value="1"/>
</dbReference>
<reference evidence="2" key="1">
    <citation type="journal article" date="2014" name="Front. Microbiol.">
        <title>High frequency of phylogenetically diverse reductive dehalogenase-homologous genes in deep subseafloor sedimentary metagenomes.</title>
        <authorList>
            <person name="Kawai M."/>
            <person name="Futagami T."/>
            <person name="Toyoda A."/>
            <person name="Takaki Y."/>
            <person name="Nishi S."/>
            <person name="Hori S."/>
            <person name="Arai W."/>
            <person name="Tsubouchi T."/>
            <person name="Morono Y."/>
            <person name="Uchiyama I."/>
            <person name="Ito T."/>
            <person name="Fujiyama A."/>
            <person name="Inagaki F."/>
            <person name="Takami H."/>
        </authorList>
    </citation>
    <scope>NUCLEOTIDE SEQUENCE</scope>
    <source>
        <strain evidence="2">Expedition CK06-06</strain>
    </source>
</reference>
<proteinExistence type="predicted"/>
<accession>X0X4M9</accession>